<dbReference type="EMBL" id="JAGBKN010000031">
    <property type="protein sequence ID" value="MBO1517820.1"/>
    <property type="molecule type" value="Genomic_DNA"/>
</dbReference>
<dbReference type="PANTHER" id="PTHR42920:SF11">
    <property type="entry name" value="INNER MEMBRANE PROTEIN YTFF"/>
    <property type="match status" value="1"/>
</dbReference>
<feature type="transmembrane region" description="Helical" evidence="6">
    <location>
        <begin position="36"/>
        <end position="59"/>
    </location>
</feature>
<dbReference type="InterPro" id="IPR051258">
    <property type="entry name" value="Diverse_Substrate_Transporter"/>
</dbReference>
<dbReference type="SUPFAM" id="SSF103481">
    <property type="entry name" value="Multidrug resistance efflux transporter EmrE"/>
    <property type="match status" value="2"/>
</dbReference>
<evidence type="ECO:0000256" key="4">
    <source>
        <dbReference type="ARBA" id="ARBA00022989"/>
    </source>
</evidence>
<feature type="transmembrane region" description="Helical" evidence="6">
    <location>
        <begin position="116"/>
        <end position="133"/>
    </location>
</feature>
<feature type="domain" description="EamA" evidence="7">
    <location>
        <begin position="168"/>
        <end position="308"/>
    </location>
</feature>
<gene>
    <name evidence="8" type="ORF">J3491_10825</name>
</gene>
<keyword evidence="5 6" id="KW-0472">Membrane</keyword>
<name>A0AAW4IS79_9GAMM</name>
<comment type="caution">
    <text evidence="8">The sequence shown here is derived from an EMBL/GenBank/DDBJ whole genome shotgun (WGS) entry which is preliminary data.</text>
</comment>
<proteinExistence type="predicted"/>
<comment type="subcellular location">
    <subcellularLocation>
        <location evidence="1">Cell membrane</location>
        <topology evidence="1">Multi-pass membrane protein</topology>
    </subcellularLocation>
</comment>
<dbReference type="InterPro" id="IPR037185">
    <property type="entry name" value="EmrE-like"/>
</dbReference>
<feature type="transmembrane region" description="Helical" evidence="6">
    <location>
        <begin position="203"/>
        <end position="223"/>
    </location>
</feature>
<feature type="transmembrane region" description="Helical" evidence="6">
    <location>
        <begin position="164"/>
        <end position="182"/>
    </location>
</feature>
<evidence type="ECO:0000256" key="6">
    <source>
        <dbReference type="SAM" id="Phobius"/>
    </source>
</evidence>
<dbReference type="Proteomes" id="UP000664161">
    <property type="component" value="Unassembled WGS sequence"/>
</dbReference>
<evidence type="ECO:0000259" key="7">
    <source>
        <dbReference type="Pfam" id="PF00892"/>
    </source>
</evidence>
<feature type="transmembrane region" description="Helical" evidence="6">
    <location>
        <begin position="90"/>
        <end position="110"/>
    </location>
</feature>
<dbReference type="RefSeq" id="WP_207970221.1">
    <property type="nucleotide sequence ID" value="NZ_JAGBKN010000031.1"/>
</dbReference>
<dbReference type="InterPro" id="IPR000620">
    <property type="entry name" value="EamA_dom"/>
</dbReference>
<evidence type="ECO:0000256" key="5">
    <source>
        <dbReference type="ARBA" id="ARBA00023136"/>
    </source>
</evidence>
<evidence type="ECO:0000313" key="8">
    <source>
        <dbReference type="EMBL" id="MBO1517820.1"/>
    </source>
</evidence>
<feature type="transmembrane region" description="Helical" evidence="6">
    <location>
        <begin position="140"/>
        <end position="158"/>
    </location>
</feature>
<feature type="transmembrane region" description="Helical" evidence="6">
    <location>
        <begin position="291"/>
        <end position="309"/>
    </location>
</feature>
<dbReference type="Pfam" id="PF00892">
    <property type="entry name" value="EamA"/>
    <property type="match status" value="1"/>
</dbReference>
<organism evidence="8 9">
    <name type="scientific">Psychrobacter halodurans</name>
    <dbReference type="NCBI Taxonomy" id="2818439"/>
    <lineage>
        <taxon>Bacteria</taxon>
        <taxon>Pseudomonadati</taxon>
        <taxon>Pseudomonadota</taxon>
        <taxon>Gammaproteobacteria</taxon>
        <taxon>Moraxellales</taxon>
        <taxon>Moraxellaceae</taxon>
        <taxon>Psychrobacter</taxon>
    </lineage>
</organism>
<accession>A0AAW4IS79</accession>
<evidence type="ECO:0000256" key="1">
    <source>
        <dbReference type="ARBA" id="ARBA00004651"/>
    </source>
</evidence>
<feature type="transmembrane region" description="Helical" evidence="6">
    <location>
        <begin position="266"/>
        <end position="285"/>
    </location>
</feature>
<keyword evidence="2" id="KW-1003">Cell membrane</keyword>
<dbReference type="AlphaFoldDB" id="A0AAW4IS79"/>
<dbReference type="PANTHER" id="PTHR42920">
    <property type="entry name" value="OS03G0707200 PROTEIN-RELATED"/>
    <property type="match status" value="1"/>
</dbReference>
<reference evidence="8 9" key="1">
    <citation type="submission" date="2021-03" db="EMBL/GenBank/DDBJ databases">
        <authorList>
            <person name="Shang D.-D."/>
            <person name="Du Z.-J."/>
            <person name="Chen G.-J."/>
        </authorList>
    </citation>
    <scope>NUCLEOTIDE SEQUENCE [LARGE SCALE GENOMIC DNA]</scope>
    <source>
        <strain evidence="8 9">F2608</strain>
    </source>
</reference>
<keyword evidence="4 6" id="KW-1133">Transmembrane helix</keyword>
<dbReference type="GO" id="GO:0005886">
    <property type="term" value="C:plasma membrane"/>
    <property type="evidence" value="ECO:0007669"/>
    <property type="project" value="UniProtKB-SubCell"/>
</dbReference>
<sequence>MKATFYTIVALIAFAANSLFCRMALAEGYIDAWSFTTLRLLSAAMSLAVVMSVHTYWLHQQKPCQQMSRQKNLHLNTATDDSILQDKGSWISSISLVVYALCFSIAYTALDTGTGALILFSAVQLTMIGWGIYQKEQLSAWQWLAFIVAVAGFVYLMLPSATVPSPTAAILMAISGGAWGIYSIRGKSCVSPLRATGFNFIRSLVAVPVLFIISLTALSTFGIPNIRLNHISIEGVLLACTSGALASGLGYSIWYMAMPLLKNSQAAVVQLCTPILAAILGMVFLSEQLTLNFLIASIVILGAVLVFILNKKNSVNKKPNIAQSFRL</sequence>
<evidence type="ECO:0000256" key="3">
    <source>
        <dbReference type="ARBA" id="ARBA00022692"/>
    </source>
</evidence>
<keyword evidence="3 6" id="KW-0812">Transmembrane</keyword>
<protein>
    <submittedName>
        <fullName evidence="8">EamA family transporter</fullName>
    </submittedName>
</protein>
<evidence type="ECO:0000313" key="9">
    <source>
        <dbReference type="Proteomes" id="UP000664161"/>
    </source>
</evidence>
<feature type="transmembrane region" description="Helical" evidence="6">
    <location>
        <begin position="235"/>
        <end position="254"/>
    </location>
</feature>
<keyword evidence="9" id="KW-1185">Reference proteome</keyword>
<evidence type="ECO:0000256" key="2">
    <source>
        <dbReference type="ARBA" id="ARBA00022475"/>
    </source>
</evidence>